<dbReference type="EMBL" id="BARU01000587">
    <property type="protein sequence ID" value="GAH22524.1"/>
    <property type="molecule type" value="Genomic_DNA"/>
</dbReference>
<name>X1EZF5_9ZZZZ</name>
<proteinExistence type="predicted"/>
<dbReference type="AlphaFoldDB" id="X1EZF5"/>
<evidence type="ECO:0000313" key="1">
    <source>
        <dbReference type="EMBL" id="GAH22524.1"/>
    </source>
</evidence>
<gene>
    <name evidence="1" type="ORF">S03H2_01877</name>
</gene>
<organism evidence="1">
    <name type="scientific">marine sediment metagenome</name>
    <dbReference type="NCBI Taxonomy" id="412755"/>
    <lineage>
        <taxon>unclassified sequences</taxon>
        <taxon>metagenomes</taxon>
        <taxon>ecological metagenomes</taxon>
    </lineage>
</organism>
<protein>
    <submittedName>
        <fullName evidence="1">Uncharacterized protein</fullName>
    </submittedName>
</protein>
<comment type="caution">
    <text evidence="1">The sequence shown here is derived from an EMBL/GenBank/DDBJ whole genome shotgun (WGS) entry which is preliminary data.</text>
</comment>
<feature type="non-terminal residue" evidence="1">
    <location>
        <position position="1"/>
    </location>
</feature>
<accession>X1EZF5</accession>
<sequence>AKKTFKNLLAKNTTKIDQIKDEITPFKKVLMETNETFNNIVKKLDVLDAERFSVNDSLTLLETRYKRGRLPSKAAYQKLSDDFFNRRKKLDRTIDKYIQQLRSYLL</sequence>
<reference evidence="1" key="1">
    <citation type="journal article" date="2014" name="Front. Microbiol.">
        <title>High frequency of phylogenetically diverse reductive dehalogenase-homologous genes in deep subseafloor sedimentary metagenomes.</title>
        <authorList>
            <person name="Kawai M."/>
            <person name="Futagami T."/>
            <person name="Toyoda A."/>
            <person name="Takaki Y."/>
            <person name="Nishi S."/>
            <person name="Hori S."/>
            <person name="Arai W."/>
            <person name="Tsubouchi T."/>
            <person name="Morono Y."/>
            <person name="Uchiyama I."/>
            <person name="Ito T."/>
            <person name="Fujiyama A."/>
            <person name="Inagaki F."/>
            <person name="Takami H."/>
        </authorList>
    </citation>
    <scope>NUCLEOTIDE SEQUENCE</scope>
    <source>
        <strain evidence="1">Expedition CK06-06</strain>
    </source>
</reference>